<keyword evidence="3" id="KW-1185">Reference proteome</keyword>
<feature type="compositionally biased region" description="Basic and acidic residues" evidence="1">
    <location>
        <begin position="22"/>
        <end position="41"/>
    </location>
</feature>
<feature type="region of interest" description="Disordered" evidence="1">
    <location>
        <begin position="1"/>
        <end position="66"/>
    </location>
</feature>
<reference evidence="2" key="1">
    <citation type="submission" date="2020-06" db="EMBL/GenBank/DDBJ databases">
        <authorList>
            <person name="Onetto C."/>
        </authorList>
    </citation>
    <scope>NUCLEOTIDE SEQUENCE</scope>
</reference>
<evidence type="ECO:0000256" key="1">
    <source>
        <dbReference type="SAM" id="MobiDB-lite"/>
    </source>
</evidence>
<gene>
    <name evidence="2" type="ORF">AWRI4619_LOCUS127</name>
</gene>
<dbReference type="Proteomes" id="UP000716446">
    <property type="component" value="Unassembled WGS sequence"/>
</dbReference>
<name>A0A9N8J9T5_9PEZI</name>
<evidence type="ECO:0000313" key="2">
    <source>
        <dbReference type="EMBL" id="CAD0081560.1"/>
    </source>
</evidence>
<protein>
    <submittedName>
        <fullName evidence="2">Uncharacterized protein</fullName>
    </submittedName>
</protein>
<evidence type="ECO:0000313" key="3">
    <source>
        <dbReference type="Proteomes" id="UP000716446"/>
    </source>
</evidence>
<dbReference type="EMBL" id="CAIJEN010000001">
    <property type="protein sequence ID" value="CAD0081560.1"/>
    <property type="molecule type" value="Genomic_DNA"/>
</dbReference>
<sequence length="66" mass="7759">MFSLIRKISSSQHPSNNMPEHSTQENDTKQEEQEQQEEHVDGTSYDPDADPRDPGRYYTFPRFAEE</sequence>
<accession>A0A9N8J9T5</accession>
<feature type="compositionally biased region" description="Polar residues" evidence="1">
    <location>
        <begin position="8"/>
        <end position="21"/>
    </location>
</feature>
<dbReference type="AlphaFoldDB" id="A0A9N8J9T5"/>
<proteinExistence type="predicted"/>
<comment type="caution">
    <text evidence="2">The sequence shown here is derived from an EMBL/GenBank/DDBJ whole genome shotgun (WGS) entry which is preliminary data.</text>
</comment>
<organism evidence="2 3">
    <name type="scientific">Aureobasidium vineae</name>
    <dbReference type="NCBI Taxonomy" id="2773715"/>
    <lineage>
        <taxon>Eukaryota</taxon>
        <taxon>Fungi</taxon>
        <taxon>Dikarya</taxon>
        <taxon>Ascomycota</taxon>
        <taxon>Pezizomycotina</taxon>
        <taxon>Dothideomycetes</taxon>
        <taxon>Dothideomycetidae</taxon>
        <taxon>Dothideales</taxon>
        <taxon>Saccotheciaceae</taxon>
        <taxon>Aureobasidium</taxon>
    </lineage>
</organism>